<reference evidence="2" key="2">
    <citation type="submission" date="2015-06" db="UniProtKB">
        <authorList>
            <consortium name="EnsemblMetazoa"/>
        </authorList>
    </citation>
    <scope>IDENTIFICATION</scope>
</reference>
<reference evidence="3" key="1">
    <citation type="submission" date="2013-02" db="EMBL/GenBank/DDBJ databases">
        <authorList>
            <person name="Hughes D."/>
        </authorList>
    </citation>
    <scope>NUCLEOTIDE SEQUENCE</scope>
    <source>
        <strain>Durham</strain>
        <strain evidence="3">NC isolate 2 -- Noor lab</strain>
    </source>
</reference>
<dbReference type="EMBL" id="CAQQ02134651">
    <property type="status" value="NOT_ANNOTATED_CDS"/>
    <property type="molecule type" value="Genomic_DNA"/>
</dbReference>
<dbReference type="EMBL" id="CAQQ02134652">
    <property type="status" value="NOT_ANNOTATED_CDS"/>
    <property type="molecule type" value="Genomic_DNA"/>
</dbReference>
<evidence type="ECO:0000256" key="1">
    <source>
        <dbReference type="SAM" id="MobiDB-lite"/>
    </source>
</evidence>
<feature type="region of interest" description="Disordered" evidence="1">
    <location>
        <begin position="1"/>
        <end position="95"/>
    </location>
</feature>
<proteinExistence type="predicted"/>
<dbReference type="AlphaFoldDB" id="T1H3D2"/>
<sequence length="95" mass="10802">KPTYISQSKANYSSRSSLERVRQDPVNAQPSLPTLITNDTISGDETHQRGCHFDKNSLRKNSQSLMKWSELSSRPEKEKSSCPEQSMDGQIDVFR</sequence>
<dbReference type="EMBL" id="CAQQ02134653">
    <property type="status" value="NOT_ANNOTATED_CDS"/>
    <property type="molecule type" value="Genomic_DNA"/>
</dbReference>
<accession>T1H3D2</accession>
<feature type="compositionally biased region" description="Polar residues" evidence="1">
    <location>
        <begin position="26"/>
        <end position="43"/>
    </location>
</feature>
<dbReference type="Proteomes" id="UP000015102">
    <property type="component" value="Unassembled WGS sequence"/>
</dbReference>
<organism evidence="2 3">
    <name type="scientific">Megaselia scalaris</name>
    <name type="common">Humpbacked fly</name>
    <name type="synonym">Phora scalaris</name>
    <dbReference type="NCBI Taxonomy" id="36166"/>
    <lineage>
        <taxon>Eukaryota</taxon>
        <taxon>Metazoa</taxon>
        <taxon>Ecdysozoa</taxon>
        <taxon>Arthropoda</taxon>
        <taxon>Hexapoda</taxon>
        <taxon>Insecta</taxon>
        <taxon>Pterygota</taxon>
        <taxon>Neoptera</taxon>
        <taxon>Endopterygota</taxon>
        <taxon>Diptera</taxon>
        <taxon>Brachycera</taxon>
        <taxon>Muscomorpha</taxon>
        <taxon>Platypezoidea</taxon>
        <taxon>Phoridae</taxon>
        <taxon>Megaseliini</taxon>
        <taxon>Megaselia</taxon>
    </lineage>
</organism>
<keyword evidence="3" id="KW-1185">Reference proteome</keyword>
<evidence type="ECO:0000313" key="2">
    <source>
        <dbReference type="EnsemblMetazoa" id="MESCA010756-PA"/>
    </source>
</evidence>
<feature type="compositionally biased region" description="Basic and acidic residues" evidence="1">
    <location>
        <begin position="44"/>
        <end position="57"/>
    </location>
</feature>
<feature type="compositionally biased region" description="Polar residues" evidence="1">
    <location>
        <begin position="1"/>
        <end position="16"/>
    </location>
</feature>
<dbReference type="HOGENOM" id="CLU_2378725_0_0_1"/>
<name>T1H3D2_MEGSC</name>
<feature type="compositionally biased region" description="Polar residues" evidence="1">
    <location>
        <begin position="59"/>
        <end position="72"/>
    </location>
</feature>
<protein>
    <submittedName>
        <fullName evidence="2">Uncharacterized protein</fullName>
    </submittedName>
</protein>
<dbReference type="EnsemblMetazoa" id="MESCA010756-RA">
    <property type="protein sequence ID" value="MESCA010756-PA"/>
    <property type="gene ID" value="MESCA010756"/>
</dbReference>
<dbReference type="EMBL" id="CAQQ02134650">
    <property type="status" value="NOT_ANNOTATED_CDS"/>
    <property type="molecule type" value="Genomic_DNA"/>
</dbReference>
<evidence type="ECO:0000313" key="3">
    <source>
        <dbReference type="Proteomes" id="UP000015102"/>
    </source>
</evidence>